<dbReference type="Pfam" id="PF06203">
    <property type="entry name" value="CCT"/>
    <property type="match status" value="1"/>
</dbReference>
<gene>
    <name evidence="6" type="primary">Contig1365.g1504</name>
    <name evidence="6" type="ORF">STYLEM_7086</name>
</gene>
<comment type="subcellular location">
    <subcellularLocation>
        <location evidence="1">Nucleus</location>
    </subcellularLocation>
</comment>
<evidence type="ECO:0000256" key="2">
    <source>
        <dbReference type="ARBA" id="ARBA00023242"/>
    </source>
</evidence>
<dbReference type="PROSITE" id="PS51017">
    <property type="entry name" value="CCT"/>
    <property type="match status" value="1"/>
</dbReference>
<dbReference type="EMBL" id="CCKQ01006786">
    <property type="protein sequence ID" value="CDW78115.1"/>
    <property type="molecule type" value="Genomic_DNA"/>
</dbReference>
<dbReference type="InParanoid" id="A0A078A786"/>
<feature type="compositionally biased region" description="Low complexity" evidence="4">
    <location>
        <begin position="809"/>
        <end position="818"/>
    </location>
</feature>
<dbReference type="InterPro" id="IPR010402">
    <property type="entry name" value="CCT_domain"/>
</dbReference>
<keyword evidence="7" id="KW-1185">Reference proteome</keyword>
<protein>
    <submittedName>
        <fullName evidence="6">Cct motif family protein</fullName>
    </submittedName>
</protein>
<feature type="region of interest" description="Disordered" evidence="4">
    <location>
        <begin position="564"/>
        <end position="585"/>
    </location>
</feature>
<name>A0A078A786_STYLE</name>
<dbReference type="GO" id="GO:0005634">
    <property type="term" value="C:nucleus"/>
    <property type="evidence" value="ECO:0007669"/>
    <property type="project" value="UniProtKB-SubCell"/>
</dbReference>
<dbReference type="InterPro" id="IPR045281">
    <property type="entry name" value="CONSTANS-like"/>
</dbReference>
<dbReference type="Proteomes" id="UP000039865">
    <property type="component" value="Unassembled WGS sequence"/>
</dbReference>
<feature type="coiled-coil region" evidence="3">
    <location>
        <begin position="591"/>
        <end position="628"/>
    </location>
</feature>
<evidence type="ECO:0000313" key="6">
    <source>
        <dbReference type="EMBL" id="CDW78115.1"/>
    </source>
</evidence>
<feature type="compositionally biased region" description="Basic and acidic residues" evidence="4">
    <location>
        <begin position="889"/>
        <end position="903"/>
    </location>
</feature>
<organism evidence="6 7">
    <name type="scientific">Stylonychia lemnae</name>
    <name type="common">Ciliate</name>
    <dbReference type="NCBI Taxonomy" id="5949"/>
    <lineage>
        <taxon>Eukaryota</taxon>
        <taxon>Sar</taxon>
        <taxon>Alveolata</taxon>
        <taxon>Ciliophora</taxon>
        <taxon>Intramacronucleata</taxon>
        <taxon>Spirotrichea</taxon>
        <taxon>Stichotrichia</taxon>
        <taxon>Sporadotrichida</taxon>
        <taxon>Oxytrichidae</taxon>
        <taxon>Stylonychinae</taxon>
        <taxon>Stylonychia</taxon>
    </lineage>
</organism>
<evidence type="ECO:0000313" key="7">
    <source>
        <dbReference type="Proteomes" id="UP000039865"/>
    </source>
</evidence>
<feature type="compositionally biased region" description="Basic and acidic residues" evidence="4">
    <location>
        <begin position="795"/>
        <end position="808"/>
    </location>
</feature>
<dbReference type="AlphaFoldDB" id="A0A078A786"/>
<sequence>MAHSQINQHDVSESSYLESNLARNPSSQMGILSDYRNSIPNSSKNSHSIMQGNIQGLKQPPQNSNFNSCISSSGQSVNQCLTKPQQQQPTYFNMPGTNNFLDQQNQAYPGSGANNNYGSDGMGVYDMHQMDEMGNMLQLCSPNPHAGINQALSFQNFSSGSNYPTTNSNSILLNSTMIKQPSDDKSQSFGIPQNFNNNQRDVFIRDNAANQYLQIDQNQFSANSNHDLQENFNMSQYNNQKLPSFNEIQNQTSRQKEYRNSTSNNLSIFNQGQSKQHNSPYFGSQMNQPTQPSPKSVARIDLIMCHGQQEQMLHEKQEKSNTNSQMAFSNNVGSMNLSTQTNSSNPNNMHRDSIFSDKQNATQISPIQQNIKQSQSQLGLSEVDEQDQKNIQQILFTPNGKDKIGLNSQLEVQNNLYSKDLFEHVTKSREQIKHNQQIFKRQDNLDFKENTNQHSHGSHLDMNETFNKNNGSFSKFDYSPQFQSFHQLMNNPLSPSEYTQSNFHFNEDHHHFLRVNGQLQNKKQRSSNSQFDLTFSKQESVDQISFGHMIGNQMHKHGLNNVKQEQSNLDSSHGGQRQSSGSHQFCQQCHQESLRRLLDDEQKKLKELEAIKIEKAQILNNVAKYRQEQQDNFMLFFCDRVEGSMTRKIGRLTLQERYIKIKKFKEKKQNRIWKKKVSYDCRKQVADKRLRIKGRFIRKEDQKKLLQEIFGNGELFPEDIKQFNSGLTQLMSEYQKQKMQRNQLGPKDFLIHKQDEKGIRHSFFDFKKFSNFIEEEEEDCSTERKAQSLNNSKIKSNEEQKNDKEGKLSKQSPSLLSQTPTQKQIVEEEKNDGLGIIKQQTQLSNKQCTSQNTLDVPLIQESKNLPVQIVNQKQPIYQLQQQQLNTRSSKRDLKHQLKKDNKK</sequence>
<feature type="domain" description="CCT" evidence="5">
    <location>
        <begin position="657"/>
        <end position="699"/>
    </location>
</feature>
<feature type="region of interest" description="Disordered" evidence="4">
    <location>
        <begin position="881"/>
        <end position="903"/>
    </location>
</feature>
<dbReference type="OrthoDB" id="294339at2759"/>
<keyword evidence="3" id="KW-0175">Coiled coil</keyword>
<evidence type="ECO:0000259" key="5">
    <source>
        <dbReference type="PROSITE" id="PS51017"/>
    </source>
</evidence>
<feature type="compositionally biased region" description="Low complexity" evidence="4">
    <location>
        <begin position="571"/>
        <end position="584"/>
    </location>
</feature>
<evidence type="ECO:0000256" key="1">
    <source>
        <dbReference type="ARBA" id="ARBA00004123"/>
    </source>
</evidence>
<feature type="region of interest" description="Disordered" evidence="4">
    <location>
        <begin position="780"/>
        <end position="822"/>
    </location>
</feature>
<keyword evidence="2" id="KW-0539">Nucleus</keyword>
<reference evidence="6 7" key="1">
    <citation type="submission" date="2014-06" db="EMBL/GenBank/DDBJ databases">
        <authorList>
            <person name="Swart Estienne"/>
        </authorList>
    </citation>
    <scope>NUCLEOTIDE SEQUENCE [LARGE SCALE GENOMIC DNA]</scope>
    <source>
        <strain evidence="6 7">130c</strain>
    </source>
</reference>
<evidence type="ECO:0000256" key="4">
    <source>
        <dbReference type="SAM" id="MobiDB-lite"/>
    </source>
</evidence>
<dbReference type="PANTHER" id="PTHR31319">
    <property type="entry name" value="ZINC FINGER PROTEIN CONSTANS-LIKE 4"/>
    <property type="match status" value="1"/>
</dbReference>
<proteinExistence type="predicted"/>
<accession>A0A078A786</accession>
<evidence type="ECO:0000256" key="3">
    <source>
        <dbReference type="SAM" id="Coils"/>
    </source>
</evidence>
<dbReference type="PANTHER" id="PTHR31319:SF77">
    <property type="entry name" value="ZINC FINGER PROTEIN CONSTANS-LIKE 4"/>
    <property type="match status" value="1"/>
</dbReference>